<dbReference type="RefSeq" id="XP_007738621.1">
    <property type="nucleotide sequence ID" value="XM_007740431.1"/>
</dbReference>
<evidence type="ECO:0000313" key="3">
    <source>
        <dbReference type="Proteomes" id="UP000019478"/>
    </source>
</evidence>
<dbReference type="EMBL" id="AMGY01000011">
    <property type="protein sequence ID" value="EXJ77183.1"/>
    <property type="molecule type" value="Genomic_DNA"/>
</dbReference>
<feature type="compositionally biased region" description="Basic and acidic residues" evidence="1">
    <location>
        <begin position="19"/>
        <end position="43"/>
    </location>
</feature>
<organism evidence="2 3">
    <name type="scientific">Capronia epimyces CBS 606.96</name>
    <dbReference type="NCBI Taxonomy" id="1182542"/>
    <lineage>
        <taxon>Eukaryota</taxon>
        <taxon>Fungi</taxon>
        <taxon>Dikarya</taxon>
        <taxon>Ascomycota</taxon>
        <taxon>Pezizomycotina</taxon>
        <taxon>Eurotiomycetes</taxon>
        <taxon>Chaetothyriomycetidae</taxon>
        <taxon>Chaetothyriales</taxon>
        <taxon>Herpotrichiellaceae</taxon>
        <taxon>Capronia</taxon>
    </lineage>
</organism>
<protein>
    <submittedName>
        <fullName evidence="2">Uncharacterized protein</fullName>
    </submittedName>
</protein>
<accession>W9XAA9</accession>
<evidence type="ECO:0000313" key="2">
    <source>
        <dbReference type="EMBL" id="EXJ77183.1"/>
    </source>
</evidence>
<dbReference type="OrthoDB" id="5372011at2759"/>
<dbReference type="HOGENOM" id="CLU_184671_0_0_1"/>
<reference evidence="2 3" key="1">
    <citation type="submission" date="2013-03" db="EMBL/GenBank/DDBJ databases">
        <title>The Genome Sequence of Capronia epimyces CBS 606.96.</title>
        <authorList>
            <consortium name="The Broad Institute Genomics Platform"/>
            <person name="Cuomo C."/>
            <person name="de Hoog S."/>
            <person name="Gorbushina A."/>
            <person name="Walker B."/>
            <person name="Young S.K."/>
            <person name="Zeng Q."/>
            <person name="Gargeya S."/>
            <person name="Fitzgerald M."/>
            <person name="Haas B."/>
            <person name="Abouelleil A."/>
            <person name="Allen A.W."/>
            <person name="Alvarado L."/>
            <person name="Arachchi H.M."/>
            <person name="Berlin A.M."/>
            <person name="Chapman S.B."/>
            <person name="Gainer-Dewar J."/>
            <person name="Goldberg J."/>
            <person name="Griggs A."/>
            <person name="Gujja S."/>
            <person name="Hansen M."/>
            <person name="Howarth C."/>
            <person name="Imamovic A."/>
            <person name="Ireland A."/>
            <person name="Larimer J."/>
            <person name="McCowan C."/>
            <person name="Murphy C."/>
            <person name="Pearson M."/>
            <person name="Poon T.W."/>
            <person name="Priest M."/>
            <person name="Roberts A."/>
            <person name="Saif S."/>
            <person name="Shea T."/>
            <person name="Sisk P."/>
            <person name="Sykes S."/>
            <person name="Wortman J."/>
            <person name="Nusbaum C."/>
            <person name="Birren B."/>
        </authorList>
    </citation>
    <scope>NUCLEOTIDE SEQUENCE [LARGE SCALE GENOMIC DNA]</scope>
    <source>
        <strain evidence="2 3">CBS 606.96</strain>
    </source>
</reference>
<name>W9XAA9_9EURO</name>
<proteinExistence type="predicted"/>
<comment type="caution">
    <text evidence="2">The sequence shown here is derived from an EMBL/GenBank/DDBJ whole genome shotgun (WGS) entry which is preliminary data.</text>
</comment>
<feature type="region of interest" description="Disordered" evidence="1">
    <location>
        <begin position="1"/>
        <end position="43"/>
    </location>
</feature>
<dbReference type="GeneID" id="19174421"/>
<evidence type="ECO:0000256" key="1">
    <source>
        <dbReference type="SAM" id="MobiDB-lite"/>
    </source>
</evidence>
<keyword evidence="3" id="KW-1185">Reference proteome</keyword>
<sequence length="91" mass="10596">MFTVTRVTNVAPRTPGKADQNRPQRDNPMKAKTREDYSQKQRKERAQAILDNYQLLMDYAVANGKTRTYFRKVALGIPTEPIIKHWFSDIV</sequence>
<dbReference type="Proteomes" id="UP000019478">
    <property type="component" value="Unassembled WGS sequence"/>
</dbReference>
<dbReference type="AlphaFoldDB" id="W9XAA9"/>
<dbReference type="eggNOG" id="ENOG502RPWJ">
    <property type="taxonomic scope" value="Eukaryota"/>
</dbReference>
<gene>
    <name evidence="2" type="ORF">A1O3_10341</name>
</gene>